<dbReference type="GO" id="GO:0006542">
    <property type="term" value="P:glutamine biosynthetic process"/>
    <property type="evidence" value="ECO:0007669"/>
    <property type="project" value="TreeGrafter"/>
</dbReference>
<dbReference type="GO" id="GO:0004356">
    <property type="term" value="F:glutamine synthetase activity"/>
    <property type="evidence" value="ECO:0007669"/>
    <property type="project" value="InterPro"/>
</dbReference>
<keyword evidence="3" id="KW-0460">Magnesium</keyword>
<keyword evidence="2" id="KW-0436">Ligase</keyword>
<proteinExistence type="predicted"/>
<dbReference type="Gene3D" id="3.30.590.10">
    <property type="entry name" value="Glutamine synthetase/guanido kinase, catalytic domain"/>
    <property type="match status" value="1"/>
</dbReference>
<dbReference type="SUPFAM" id="SSF55931">
    <property type="entry name" value="Glutamine synthetase/guanido kinase"/>
    <property type="match status" value="1"/>
</dbReference>
<dbReference type="InterPro" id="IPR008146">
    <property type="entry name" value="Gln_synth_cat_dom"/>
</dbReference>
<evidence type="ECO:0000259" key="4">
    <source>
        <dbReference type="PROSITE" id="PS51987"/>
    </source>
</evidence>
<dbReference type="PANTHER" id="PTHR43785:SF12">
    <property type="entry name" value="TYPE-1 GLUTAMINE SYNTHETASE 2"/>
    <property type="match status" value="1"/>
</dbReference>
<evidence type="ECO:0000313" key="5">
    <source>
        <dbReference type="EMBL" id="CAB4756919.1"/>
    </source>
</evidence>
<reference evidence="5" key="1">
    <citation type="submission" date="2020-05" db="EMBL/GenBank/DDBJ databases">
        <authorList>
            <person name="Chiriac C."/>
            <person name="Salcher M."/>
            <person name="Ghai R."/>
            <person name="Kavagutti S V."/>
        </authorList>
    </citation>
    <scope>NUCLEOTIDE SEQUENCE</scope>
</reference>
<dbReference type="EMBL" id="CAEZZA010000181">
    <property type="protein sequence ID" value="CAB4756919.1"/>
    <property type="molecule type" value="Genomic_DNA"/>
</dbReference>
<accession>A0A6J6UEN3</accession>
<dbReference type="InterPro" id="IPR027303">
    <property type="entry name" value="Gln_synth_gly_rich_site"/>
</dbReference>
<comment type="cofactor">
    <cofactor evidence="1">
        <name>Mg(2+)</name>
        <dbReference type="ChEBI" id="CHEBI:18420"/>
    </cofactor>
</comment>
<name>A0A6J6UEN3_9ZZZZ</name>
<dbReference type="PROSITE" id="PS00181">
    <property type="entry name" value="GLNA_ATP"/>
    <property type="match status" value="1"/>
</dbReference>
<dbReference type="AlphaFoldDB" id="A0A6J6UEN3"/>
<evidence type="ECO:0000256" key="2">
    <source>
        <dbReference type="ARBA" id="ARBA00022598"/>
    </source>
</evidence>
<evidence type="ECO:0000256" key="3">
    <source>
        <dbReference type="ARBA" id="ARBA00022842"/>
    </source>
</evidence>
<dbReference type="PROSITE" id="PS51987">
    <property type="entry name" value="GS_CATALYTIC"/>
    <property type="match status" value="1"/>
</dbReference>
<dbReference type="Pfam" id="PF00120">
    <property type="entry name" value="Gln-synt_C"/>
    <property type="match status" value="1"/>
</dbReference>
<dbReference type="SMART" id="SM01230">
    <property type="entry name" value="Gln-synt_C"/>
    <property type="match status" value="1"/>
</dbReference>
<dbReference type="PANTHER" id="PTHR43785">
    <property type="entry name" value="GAMMA-GLUTAMYLPUTRESCINE SYNTHETASE"/>
    <property type="match status" value="1"/>
</dbReference>
<evidence type="ECO:0000256" key="1">
    <source>
        <dbReference type="ARBA" id="ARBA00001946"/>
    </source>
</evidence>
<protein>
    <submittedName>
        <fullName evidence="5">Unannotated protein</fullName>
    </submittedName>
</protein>
<dbReference type="InterPro" id="IPR014746">
    <property type="entry name" value="Gln_synth/guanido_kin_cat_dom"/>
</dbReference>
<organism evidence="5">
    <name type="scientific">freshwater metagenome</name>
    <dbReference type="NCBI Taxonomy" id="449393"/>
    <lineage>
        <taxon>unclassified sequences</taxon>
        <taxon>metagenomes</taxon>
        <taxon>ecological metagenomes</taxon>
    </lineage>
</organism>
<feature type="domain" description="GS catalytic" evidence="4">
    <location>
        <begin position="1"/>
        <end position="213"/>
    </location>
</feature>
<sequence length="213" mass="23833">MAKPFLQEAGNGMHIHQSLERDGVNAFSLADEDSIIGNSLMRKYLTGLLKHHMELQLVMTPTVSGYKRLQDYSFSPTQVTWGLDHRLVGVRSITGAGAANRLESRWAAADANPYLVLAGCLAAGLEGLENDYVLMDQVIGDPHADERWQRLPTDLAGAIDNFDSDFTRSTYGDVFVDNFIFMQRREAAEFAEHGQGPLDRVSEWEIKRYRGVI</sequence>
<gene>
    <name evidence="5" type="ORF">UFOPK2809_01191</name>
</gene>